<dbReference type="SUPFAM" id="SSF48452">
    <property type="entry name" value="TPR-like"/>
    <property type="match status" value="1"/>
</dbReference>
<dbReference type="PANTHER" id="PTHR11246:SF1">
    <property type="entry name" value="PRE-MRNA-PROCESSING FACTOR 6"/>
    <property type="match status" value="1"/>
</dbReference>
<keyword evidence="3" id="KW-1185">Reference proteome</keyword>
<protein>
    <recommendedName>
        <fullName evidence="4">Pre-mRNA-processing factor 6</fullName>
    </recommendedName>
</protein>
<feature type="non-terminal residue" evidence="2">
    <location>
        <position position="1"/>
    </location>
</feature>
<dbReference type="InterPro" id="IPR045075">
    <property type="entry name" value="Syf1-like"/>
</dbReference>
<evidence type="ECO:0008006" key="4">
    <source>
        <dbReference type="Google" id="ProtNLM"/>
    </source>
</evidence>
<sequence>DLLSGPYRRSIGDVPPIPGRCVPLHASPPYRCPSAEGTGMLSGPVLEQPREPCRQDSPGKARIIRRALEVMPGSARLWREAAGLEADPEARRALLAKAVASAPHGVELWLALARLSSFKEAQRALAAARKQVPASVTLWAAAARLEEAHGNVKLVEPIIERAAGAVPQDREAWLRQAEEAEKLGLGRTCQAIVKAVMRVDTDADDESMQHVWTREARAAAGRGAVEVARAIYWNGLAQRKGDPTLYWQLQELEARCPVSPSHCAARPGAW</sequence>
<reference evidence="2" key="1">
    <citation type="submission" date="2023-10" db="EMBL/GenBank/DDBJ databases">
        <authorList>
            <person name="Chen Y."/>
            <person name="Shah S."/>
            <person name="Dougan E. K."/>
            <person name="Thang M."/>
            <person name="Chan C."/>
        </authorList>
    </citation>
    <scope>NUCLEOTIDE SEQUENCE [LARGE SCALE GENOMIC DNA]</scope>
</reference>
<dbReference type="InterPro" id="IPR011990">
    <property type="entry name" value="TPR-like_helical_dom_sf"/>
</dbReference>
<evidence type="ECO:0000313" key="2">
    <source>
        <dbReference type="EMBL" id="CAK0828507.1"/>
    </source>
</evidence>
<dbReference type="PANTHER" id="PTHR11246">
    <property type="entry name" value="PRE-MRNA SPLICING FACTOR"/>
    <property type="match status" value="1"/>
</dbReference>
<evidence type="ECO:0000313" key="3">
    <source>
        <dbReference type="Proteomes" id="UP001189429"/>
    </source>
</evidence>
<dbReference type="Proteomes" id="UP001189429">
    <property type="component" value="Unassembled WGS sequence"/>
</dbReference>
<gene>
    <name evidence="2" type="ORF">PCOR1329_LOCUS27710</name>
</gene>
<evidence type="ECO:0000256" key="1">
    <source>
        <dbReference type="ARBA" id="ARBA00022737"/>
    </source>
</evidence>
<organism evidence="2 3">
    <name type="scientific">Prorocentrum cordatum</name>
    <dbReference type="NCBI Taxonomy" id="2364126"/>
    <lineage>
        <taxon>Eukaryota</taxon>
        <taxon>Sar</taxon>
        <taxon>Alveolata</taxon>
        <taxon>Dinophyceae</taxon>
        <taxon>Prorocentrales</taxon>
        <taxon>Prorocentraceae</taxon>
        <taxon>Prorocentrum</taxon>
    </lineage>
</organism>
<proteinExistence type="predicted"/>
<keyword evidence="1" id="KW-0677">Repeat</keyword>
<dbReference type="EMBL" id="CAUYUJ010010075">
    <property type="protein sequence ID" value="CAK0828507.1"/>
    <property type="molecule type" value="Genomic_DNA"/>
</dbReference>
<name>A0ABN9SB60_9DINO</name>
<comment type="caution">
    <text evidence="2">The sequence shown here is derived from an EMBL/GenBank/DDBJ whole genome shotgun (WGS) entry which is preliminary data.</text>
</comment>
<accession>A0ABN9SB60</accession>
<dbReference type="Gene3D" id="1.25.40.10">
    <property type="entry name" value="Tetratricopeptide repeat domain"/>
    <property type="match status" value="1"/>
</dbReference>